<protein>
    <recommendedName>
        <fullName evidence="3">Zn(2)-C6 fungal-type domain-containing protein</fullName>
    </recommendedName>
</protein>
<dbReference type="SUPFAM" id="SSF57701">
    <property type="entry name" value="Zn2/Cys6 DNA-binding domain"/>
    <property type="match status" value="1"/>
</dbReference>
<dbReference type="PANTHER" id="PTHR47655:SF2">
    <property type="entry name" value="QUINIC ACID UTILIZATION ACTIVATOR"/>
    <property type="match status" value="1"/>
</dbReference>
<dbReference type="InterPro" id="IPR036864">
    <property type="entry name" value="Zn2-C6_fun-type_DNA-bd_sf"/>
</dbReference>
<keyword evidence="1" id="KW-0539">Nucleus</keyword>
<feature type="compositionally biased region" description="Polar residues" evidence="2">
    <location>
        <begin position="1"/>
        <end position="17"/>
    </location>
</feature>
<name>A0A9P1M876_9PEZI</name>
<dbReference type="CDD" id="cd00067">
    <property type="entry name" value="GAL4"/>
    <property type="match status" value="1"/>
</dbReference>
<dbReference type="PROSITE" id="PS50048">
    <property type="entry name" value="ZN2_CY6_FUNGAL_2"/>
    <property type="match status" value="1"/>
</dbReference>
<organism evidence="4 5">
    <name type="scientific">Parascedosporium putredinis</name>
    <dbReference type="NCBI Taxonomy" id="1442378"/>
    <lineage>
        <taxon>Eukaryota</taxon>
        <taxon>Fungi</taxon>
        <taxon>Dikarya</taxon>
        <taxon>Ascomycota</taxon>
        <taxon>Pezizomycotina</taxon>
        <taxon>Sordariomycetes</taxon>
        <taxon>Hypocreomycetidae</taxon>
        <taxon>Microascales</taxon>
        <taxon>Microascaceae</taxon>
        <taxon>Parascedosporium</taxon>
    </lineage>
</organism>
<dbReference type="AlphaFoldDB" id="A0A9P1M876"/>
<dbReference type="PROSITE" id="PS00463">
    <property type="entry name" value="ZN2_CY6_FUNGAL_1"/>
    <property type="match status" value="1"/>
</dbReference>
<dbReference type="InterPro" id="IPR052783">
    <property type="entry name" value="Metabolic/Drug-Res_Regulator"/>
</dbReference>
<dbReference type="GO" id="GO:0000981">
    <property type="term" value="F:DNA-binding transcription factor activity, RNA polymerase II-specific"/>
    <property type="evidence" value="ECO:0007669"/>
    <property type="project" value="InterPro"/>
</dbReference>
<dbReference type="InterPro" id="IPR001138">
    <property type="entry name" value="Zn2Cys6_DnaBD"/>
</dbReference>
<sequence>MSSTTAKRPAPASNTSDAGDAAAQAKRRRVSRACDTCRSAKDKCDGVKPRCQRCVSMQRQCTYLNPEKRRGIRTGYLRAIEEDGGGRDGFLDKDSPASEALLKRWHQSEVYQGIDRLISRDESTPRSDGADGDNRPSSAPRLLDSNGRRATDFGSDLAKWRSSSLQLASPVAQRGGFGDIQHLELPAKSKQYLDDYFTWAHCWFPIVEREPLAQVAASYPATGFRINPRDRSYSRHAELWSAMAVGAALESRRGKSSPTNANANAATTGAADLALREAACKCRARRLPT</sequence>
<keyword evidence="5" id="KW-1185">Reference proteome</keyword>
<proteinExistence type="predicted"/>
<feature type="region of interest" description="Disordered" evidence="2">
    <location>
        <begin position="116"/>
        <end position="149"/>
    </location>
</feature>
<feature type="region of interest" description="Disordered" evidence="2">
    <location>
        <begin position="1"/>
        <end position="25"/>
    </location>
</feature>
<dbReference type="GO" id="GO:0008270">
    <property type="term" value="F:zinc ion binding"/>
    <property type="evidence" value="ECO:0007669"/>
    <property type="project" value="InterPro"/>
</dbReference>
<dbReference type="SMART" id="SM00066">
    <property type="entry name" value="GAL4"/>
    <property type="match status" value="1"/>
</dbReference>
<dbReference type="OrthoDB" id="3364175at2759"/>
<gene>
    <name evidence="4" type="ORF">PPNO1_LOCUS1791</name>
</gene>
<dbReference type="EMBL" id="CALLCH030000003">
    <property type="protein sequence ID" value="CAI4212022.1"/>
    <property type="molecule type" value="Genomic_DNA"/>
</dbReference>
<evidence type="ECO:0000259" key="3">
    <source>
        <dbReference type="PROSITE" id="PS50048"/>
    </source>
</evidence>
<evidence type="ECO:0000313" key="5">
    <source>
        <dbReference type="Proteomes" id="UP000838763"/>
    </source>
</evidence>
<accession>A0A9P1M876</accession>
<dbReference type="PANTHER" id="PTHR47655">
    <property type="entry name" value="QUINIC ACID UTILIZATION ACTIVATOR"/>
    <property type="match status" value="1"/>
</dbReference>
<evidence type="ECO:0000256" key="2">
    <source>
        <dbReference type="SAM" id="MobiDB-lite"/>
    </source>
</evidence>
<feature type="compositionally biased region" description="Basic and acidic residues" evidence="2">
    <location>
        <begin position="117"/>
        <end position="134"/>
    </location>
</feature>
<dbReference type="Pfam" id="PF00172">
    <property type="entry name" value="Zn_clus"/>
    <property type="match status" value="1"/>
</dbReference>
<dbReference type="GO" id="GO:0045944">
    <property type="term" value="P:positive regulation of transcription by RNA polymerase II"/>
    <property type="evidence" value="ECO:0007669"/>
    <property type="project" value="TreeGrafter"/>
</dbReference>
<reference evidence="4" key="1">
    <citation type="submission" date="2022-11" db="EMBL/GenBank/DDBJ databases">
        <authorList>
            <person name="Scott C."/>
            <person name="Bruce N."/>
        </authorList>
    </citation>
    <scope>NUCLEOTIDE SEQUENCE</scope>
</reference>
<dbReference type="Proteomes" id="UP000838763">
    <property type="component" value="Unassembled WGS sequence"/>
</dbReference>
<evidence type="ECO:0000256" key="1">
    <source>
        <dbReference type="ARBA" id="ARBA00023242"/>
    </source>
</evidence>
<dbReference type="Gene3D" id="4.10.240.10">
    <property type="entry name" value="Zn(2)-C6 fungal-type DNA-binding domain"/>
    <property type="match status" value="1"/>
</dbReference>
<comment type="caution">
    <text evidence="4">The sequence shown here is derived from an EMBL/GenBank/DDBJ whole genome shotgun (WGS) entry which is preliminary data.</text>
</comment>
<evidence type="ECO:0000313" key="4">
    <source>
        <dbReference type="EMBL" id="CAI4212022.1"/>
    </source>
</evidence>
<feature type="domain" description="Zn(2)-C6 fungal-type" evidence="3">
    <location>
        <begin position="33"/>
        <end position="63"/>
    </location>
</feature>